<evidence type="ECO:0000313" key="2">
    <source>
        <dbReference type="WBParaSite" id="MCU_002404-RA"/>
    </source>
</evidence>
<organism evidence="2">
    <name type="scientific">Mesocestoides corti</name>
    <name type="common">Flatworm</name>
    <dbReference type="NCBI Taxonomy" id="53468"/>
    <lineage>
        <taxon>Eukaryota</taxon>
        <taxon>Metazoa</taxon>
        <taxon>Spiralia</taxon>
        <taxon>Lophotrochozoa</taxon>
        <taxon>Platyhelminthes</taxon>
        <taxon>Cestoda</taxon>
        <taxon>Eucestoda</taxon>
        <taxon>Cyclophyllidea</taxon>
        <taxon>Mesocestoididae</taxon>
        <taxon>Mesocestoides</taxon>
    </lineage>
</organism>
<evidence type="ECO:0000256" key="1">
    <source>
        <dbReference type="SAM" id="MobiDB-lite"/>
    </source>
</evidence>
<reference evidence="2" key="1">
    <citation type="submission" date="2019-11" db="UniProtKB">
        <authorList>
            <consortium name="WormBaseParasite"/>
        </authorList>
    </citation>
    <scope>IDENTIFICATION</scope>
</reference>
<dbReference type="WBParaSite" id="MCU_002404-RA">
    <property type="protein sequence ID" value="MCU_002404-RA"/>
    <property type="gene ID" value="MCU_002404"/>
</dbReference>
<proteinExistence type="predicted"/>
<sequence length="113" mass="12415">MASSNTDVNATPDLPLALDSKRLEKQWGTVVEVKQVEAISPVDLGGGKDGEEYERRMHALGSDLALLTNSSHSTGTQPPISLPPQSSPWCNGVTDQRLPSEYDYRMYLHSYLP</sequence>
<protein>
    <submittedName>
        <fullName evidence="2">Prp18 domain-containing protein</fullName>
    </submittedName>
</protein>
<accession>A0A5K3ESX6</accession>
<name>A0A5K3ESX6_MESCO</name>
<dbReference type="AlphaFoldDB" id="A0A5K3ESX6"/>
<feature type="region of interest" description="Disordered" evidence="1">
    <location>
        <begin position="68"/>
        <end position="88"/>
    </location>
</feature>